<comment type="caution">
    <text evidence="1">The sequence shown here is derived from an EMBL/GenBank/DDBJ whole genome shotgun (WGS) entry which is preliminary data.</text>
</comment>
<gene>
    <name evidence="1" type="ORF">Lwor_0185</name>
</gene>
<evidence type="ECO:0000313" key="1">
    <source>
        <dbReference type="EMBL" id="KTD81882.1"/>
    </source>
</evidence>
<dbReference type="Proteomes" id="UP000054662">
    <property type="component" value="Unassembled WGS sequence"/>
</dbReference>
<evidence type="ECO:0000313" key="2">
    <source>
        <dbReference type="Proteomes" id="UP000054662"/>
    </source>
</evidence>
<keyword evidence="2" id="KW-1185">Reference proteome</keyword>
<dbReference type="EMBL" id="LNZC01000002">
    <property type="protein sequence ID" value="KTD81882.1"/>
    <property type="molecule type" value="Genomic_DNA"/>
</dbReference>
<dbReference type="AlphaFoldDB" id="A0A0W1AKJ9"/>
<proteinExistence type="predicted"/>
<protein>
    <submittedName>
        <fullName evidence="1">Uncharacterized protein</fullName>
    </submittedName>
</protein>
<name>A0A0W1AKJ9_9GAMM</name>
<accession>A0A0W1AKJ9</accession>
<dbReference type="PATRIC" id="fig|45076.6.peg.200"/>
<reference evidence="1 2" key="1">
    <citation type="submission" date="2015-11" db="EMBL/GenBank/DDBJ databases">
        <title>Genomic analysis of 38 Legionella species identifies large and diverse effector repertoires.</title>
        <authorList>
            <person name="Burstein D."/>
            <person name="Amaro F."/>
            <person name="Zusman T."/>
            <person name="Lifshitz Z."/>
            <person name="Cohen O."/>
            <person name="Gilbert J.A."/>
            <person name="Pupko T."/>
            <person name="Shuman H.A."/>
            <person name="Segal G."/>
        </authorList>
    </citation>
    <scope>NUCLEOTIDE SEQUENCE [LARGE SCALE GENOMIC DNA]</scope>
    <source>
        <strain evidence="1 2">ATCC 49508</strain>
    </source>
</reference>
<organism evidence="1 2">
    <name type="scientific">Legionella worsleiensis</name>
    <dbReference type="NCBI Taxonomy" id="45076"/>
    <lineage>
        <taxon>Bacteria</taxon>
        <taxon>Pseudomonadati</taxon>
        <taxon>Pseudomonadota</taxon>
        <taxon>Gammaproteobacteria</taxon>
        <taxon>Legionellales</taxon>
        <taxon>Legionellaceae</taxon>
        <taxon>Legionella</taxon>
    </lineage>
</organism>
<sequence>MGVTILKVLLFLLCILNIQISGAAPKILIKRYENWSHPVLSVFKKNRINLSKVSYSVDGTCPTFHVILYKNHEVKDLTTPDYNSLYSELLKANSYFPYALVDEKYNVKINVGWRDKNHKTMAVDVKKMPSVSLCLGNEHAHVDDYANYDPFTVDKDMKNRIMNSPFSAELRRGDGKKFIVYIYANNEQIKSEENYDCDGKIKQEMVKTGNYYLYLYDVSSNSFYPGRIPIFNEDYKNRMNVLGANIFVLSSDDKKQSDVLLISQFGSCSGDHFEAYGFTENQLFLKKYFFIAQERKEQFIGYIKKDKKTGKLLAYGKYNTMKSQNLNIFISKTPGAVQLQPYKNELVVKRGG</sequence>
<dbReference type="STRING" id="45076.Lwor_0185"/>